<evidence type="ECO:0000259" key="8">
    <source>
        <dbReference type="Pfam" id="PF06271"/>
    </source>
</evidence>
<feature type="domain" description="RDD" evidence="8">
    <location>
        <begin position="272"/>
        <end position="428"/>
    </location>
</feature>
<feature type="region of interest" description="Disordered" evidence="6">
    <location>
        <begin position="118"/>
        <end position="148"/>
    </location>
</feature>
<feature type="compositionally biased region" description="Pro residues" evidence="6">
    <location>
        <begin position="126"/>
        <end position="144"/>
    </location>
</feature>
<dbReference type="InterPro" id="IPR010432">
    <property type="entry name" value="RDD"/>
</dbReference>
<protein>
    <recommendedName>
        <fullName evidence="12">RDD family membrane protein YckC</fullName>
    </recommendedName>
</protein>
<evidence type="ECO:0000313" key="11">
    <source>
        <dbReference type="Proteomes" id="UP001422759"/>
    </source>
</evidence>
<evidence type="ECO:0000259" key="9">
    <source>
        <dbReference type="Pfam" id="PF10708"/>
    </source>
</evidence>
<evidence type="ECO:0000256" key="1">
    <source>
        <dbReference type="ARBA" id="ARBA00004651"/>
    </source>
</evidence>
<gene>
    <name evidence="10" type="ORF">GCM10009760_30900</name>
</gene>
<name>A0ABP5LA69_9ACTN</name>
<dbReference type="RefSeq" id="WP_344465137.1">
    <property type="nucleotide sequence ID" value="NZ_BAAANT010000015.1"/>
</dbReference>
<evidence type="ECO:0000313" key="10">
    <source>
        <dbReference type="EMBL" id="GAA2143952.1"/>
    </source>
</evidence>
<evidence type="ECO:0000256" key="2">
    <source>
        <dbReference type="ARBA" id="ARBA00022475"/>
    </source>
</evidence>
<sequence length="435" mass="44064">MTQRPFVGGVDTAVGPTPGYYPDPSVPGFVRYWGGAAWVPGTSRPAPVEGEVLEPPRFAARRPAPAPARYVPPPVAAPPAPAPAPVAVPAPAAVVETGPVYLDQTSAGASFSFAPDAEFERRPGPAAAPGPVPPPPPAPVPRAAPAPAQVRAPVAAPVPQPTVPLRAANAWKADPGAQRGLLEGPDAPGRISWGAPAAVPPAGRADLPVPVVRPAPVPVPAVRPAPAPVPAAAPASASVPVPVAAAAALPVVRPSQPRSPAVPRKAAPRPAAGLGRRLVARLLDGAVAAVVAVGVGLPLLSSATEHLQQKLDQARVASELTGRDVQVWLIDPVVLGKAGVLLGVLVLFGLVYEAIPTARTGQTFGKRLMGVRVVGVGAGASGPGAEPLGLGRSTVRWLVGVFGTLLVVGLFPPLFDRAARRGWHDRAARSRVVRS</sequence>
<dbReference type="InterPro" id="IPR018929">
    <property type="entry name" value="DUF2510"/>
</dbReference>
<keyword evidence="5 7" id="KW-0472">Membrane</keyword>
<comment type="subcellular location">
    <subcellularLocation>
        <location evidence="1">Cell membrane</location>
        <topology evidence="1">Multi-pass membrane protein</topology>
    </subcellularLocation>
</comment>
<reference evidence="11" key="1">
    <citation type="journal article" date="2019" name="Int. J. Syst. Evol. Microbiol.">
        <title>The Global Catalogue of Microorganisms (GCM) 10K type strain sequencing project: providing services to taxonomists for standard genome sequencing and annotation.</title>
        <authorList>
            <consortium name="The Broad Institute Genomics Platform"/>
            <consortium name="The Broad Institute Genome Sequencing Center for Infectious Disease"/>
            <person name="Wu L."/>
            <person name="Ma J."/>
        </authorList>
    </citation>
    <scope>NUCLEOTIDE SEQUENCE [LARGE SCALE GENOMIC DNA]</scope>
    <source>
        <strain evidence="11">JCM 14560</strain>
    </source>
</reference>
<keyword evidence="2" id="KW-1003">Cell membrane</keyword>
<feature type="transmembrane region" description="Helical" evidence="7">
    <location>
        <begin position="397"/>
        <end position="415"/>
    </location>
</feature>
<feature type="transmembrane region" description="Helical" evidence="7">
    <location>
        <begin position="278"/>
        <end position="300"/>
    </location>
</feature>
<evidence type="ECO:0000256" key="4">
    <source>
        <dbReference type="ARBA" id="ARBA00022989"/>
    </source>
</evidence>
<dbReference type="Proteomes" id="UP001422759">
    <property type="component" value="Unassembled WGS sequence"/>
</dbReference>
<dbReference type="Pfam" id="PF10708">
    <property type="entry name" value="DUF2510"/>
    <property type="match status" value="1"/>
</dbReference>
<feature type="transmembrane region" description="Helical" evidence="7">
    <location>
        <begin position="334"/>
        <end position="355"/>
    </location>
</feature>
<evidence type="ECO:0000256" key="3">
    <source>
        <dbReference type="ARBA" id="ARBA00022692"/>
    </source>
</evidence>
<feature type="domain" description="DUF2510" evidence="9">
    <location>
        <begin position="18"/>
        <end position="47"/>
    </location>
</feature>
<keyword evidence="11" id="KW-1185">Reference proteome</keyword>
<keyword evidence="3 7" id="KW-0812">Transmembrane</keyword>
<proteinExistence type="predicted"/>
<dbReference type="InterPro" id="IPR051791">
    <property type="entry name" value="Pra-immunoreactive"/>
</dbReference>
<dbReference type="PANTHER" id="PTHR36115:SF4">
    <property type="entry name" value="MEMBRANE PROTEIN"/>
    <property type="match status" value="1"/>
</dbReference>
<dbReference type="PANTHER" id="PTHR36115">
    <property type="entry name" value="PROLINE-RICH ANTIGEN HOMOLOG-RELATED"/>
    <property type="match status" value="1"/>
</dbReference>
<dbReference type="Pfam" id="PF06271">
    <property type="entry name" value="RDD"/>
    <property type="match status" value="1"/>
</dbReference>
<comment type="caution">
    <text evidence="10">The sequence shown here is derived from an EMBL/GenBank/DDBJ whole genome shotgun (WGS) entry which is preliminary data.</text>
</comment>
<organism evidence="10 11">
    <name type="scientific">Kitasatospora kazusensis</name>
    <dbReference type="NCBI Taxonomy" id="407974"/>
    <lineage>
        <taxon>Bacteria</taxon>
        <taxon>Bacillati</taxon>
        <taxon>Actinomycetota</taxon>
        <taxon>Actinomycetes</taxon>
        <taxon>Kitasatosporales</taxon>
        <taxon>Streptomycetaceae</taxon>
        <taxon>Kitasatospora</taxon>
    </lineage>
</organism>
<evidence type="ECO:0000256" key="6">
    <source>
        <dbReference type="SAM" id="MobiDB-lite"/>
    </source>
</evidence>
<accession>A0ABP5LA69</accession>
<dbReference type="EMBL" id="BAAANT010000015">
    <property type="protein sequence ID" value="GAA2143952.1"/>
    <property type="molecule type" value="Genomic_DNA"/>
</dbReference>
<keyword evidence="4 7" id="KW-1133">Transmembrane helix</keyword>
<evidence type="ECO:0000256" key="7">
    <source>
        <dbReference type="SAM" id="Phobius"/>
    </source>
</evidence>
<evidence type="ECO:0008006" key="12">
    <source>
        <dbReference type="Google" id="ProtNLM"/>
    </source>
</evidence>
<evidence type="ECO:0000256" key="5">
    <source>
        <dbReference type="ARBA" id="ARBA00023136"/>
    </source>
</evidence>